<dbReference type="Pfam" id="PF08191">
    <property type="entry name" value="LRR_adjacent"/>
    <property type="match status" value="3"/>
</dbReference>
<dbReference type="SMART" id="SM00369">
    <property type="entry name" value="LRR_TYP"/>
    <property type="match status" value="8"/>
</dbReference>
<dbReference type="InterPro" id="IPR001611">
    <property type="entry name" value="Leu-rich_rpt"/>
</dbReference>
<comment type="caution">
    <text evidence="6">The sequence shown here is derived from an EMBL/GenBank/DDBJ whole genome shotgun (WGS) entry which is preliminary data.</text>
</comment>
<keyword evidence="3" id="KW-0732">Signal</keyword>
<dbReference type="InterPro" id="IPR003591">
    <property type="entry name" value="Leu-rich_rpt_typical-subtyp"/>
</dbReference>
<evidence type="ECO:0000256" key="2">
    <source>
        <dbReference type="ARBA" id="ARBA00022614"/>
    </source>
</evidence>
<dbReference type="InterPro" id="IPR032675">
    <property type="entry name" value="LRR_dom_sf"/>
</dbReference>
<dbReference type="Pfam" id="PF12799">
    <property type="entry name" value="LRR_4"/>
    <property type="match status" value="2"/>
</dbReference>
<feature type="domain" description="Internalin Ig-like inter-repeat region" evidence="5">
    <location>
        <begin position="661"/>
        <end position="714"/>
    </location>
</feature>
<evidence type="ECO:0000313" key="7">
    <source>
        <dbReference type="Proteomes" id="UP001299068"/>
    </source>
</evidence>
<dbReference type="SUPFAM" id="SSF81296">
    <property type="entry name" value="E set domains"/>
    <property type="match status" value="2"/>
</dbReference>
<gene>
    <name evidence="6" type="ORF">K5V21_17400</name>
</gene>
<dbReference type="Proteomes" id="UP001299068">
    <property type="component" value="Unassembled WGS sequence"/>
</dbReference>
<evidence type="ECO:0000256" key="3">
    <source>
        <dbReference type="ARBA" id="ARBA00022729"/>
    </source>
</evidence>
<dbReference type="InterPro" id="IPR014756">
    <property type="entry name" value="Ig_E-set"/>
</dbReference>
<accession>A0ABS7L2C0</accession>
<dbReference type="PROSITE" id="PS00018">
    <property type="entry name" value="EF_HAND_1"/>
    <property type="match status" value="1"/>
</dbReference>
<keyword evidence="2" id="KW-0433">Leucine-rich repeat</keyword>
<dbReference type="EMBL" id="JAIKTU010000018">
    <property type="protein sequence ID" value="MBY0757210.1"/>
    <property type="molecule type" value="Genomic_DNA"/>
</dbReference>
<feature type="domain" description="Internalin Ig-like inter-repeat region" evidence="5">
    <location>
        <begin position="1182"/>
        <end position="1220"/>
    </location>
</feature>
<sequence>MKELVKKNKKRIIALLVLVIFIGILPKAAYSETNNKKVEYIDIKDRNLKDELEKAIQKVKGNKVDNNNSNKISKNDMSLITNLDIKNKGIKNIQGLEFATNLESINLEGNEVRDISSLRDIKGLKNINAKNQKIKLEDFNVSSESLTISNPIIGLDKNTNINILGKNISVKDNKITINKINSNKEIKLNFKDKKLNELFSGNISFNVIMKKNINLKSTKADEVNIPDEYLRKELNFRLGQSPNDPISKAQMETFTKLTINGNNIVRLNGLEAAKNLTKLNLNNNRIIDISSLETLRKLTEIDLGGNALKDISSLANLTRLEVLNLSFNQISDISPLKNLRKLQSATIEDQSISGPRIESIGSKATTDNIVKGIKGEFVNILNGSDYKYNSSTHKITFSNITSSTNKSYNFNIGRFTLPSSIVGGTFSGTVSQQIKYVPRRPVDIPDINLKAALNSKLHQGADENIFKDQLNDLTGTLDLNNKQIKIIEGLQYCTSISNLYLYSNNIDDLTPLSGLINLRSLNLNNNRDLSDISPLYGLNLLRDLKIADNKVTANQLLNLPDLEVLDYRRNKVSDISPLSGLTKLTNLNLQGNQISNISPLSGLTKLTNLDLQENQINNINPLLGLINLTNLTLDNQYIRRPEVTSVGNIATAYNIIYGVDGSLIAPAKSSDYDYVGDKVQFKNITSDGDKAYTFNKNVTIGSATGTVYSGRVTQKVVYDQIIDIPDVQFKAVLNRNIYSSTDSSHDRDPITLSQLKGLTHIERYNVSGIQNLEGIQYCDKLTVLRLNDEEISDLSLLSTLDELSTISLIRNKISDVSPLSGLNKVSKLQLDDQKITGIEVTSIGHKATVDNIIKDLNNQFVNIGNNTNYDYDATNHKVLFKNINSTGKQAYDFNTKVILGSAKANFNGTVTQNVIYEPGVNIPDSNLRAALNEILVQTPSTSDITQSQLEGLRGRLTLSNKNISNIEGLQYCINIEGLDLRDNNIRDIKTLAKLTTNKLGLLDISENPIKYVPDLSNLTILRTFRAEDCNIGDIDSLTVLSDLRELNLSGNKISEVGQLNRLSKLNYLNLNSNNIKNITSIKNLNELTYLNLGNNQVDDVSSLSSLNKLITLIISDNNIGDISPIKNIIDTIQGKSGDFEGLGQVININESNQYNIGSEYTLENIVIGKNGGKEPAISILPRGSYNSTTGEITWNGLNDSMNDLSYSWQNDDDKFSGTVNVKIRQITDPSVLIEIPSKIKMEDLQDENAPDIDPTNRPGVKPTVYNMVGATTPIKLISDPSIPLQGNFKIYTDPIFRISSVSNSSNYVPVSVYKDFNTRLTNPKDPLMTLNSSNKENNFIIKATKSEFKGSYDKYAGTINFTIDYSK</sequence>
<dbReference type="SMART" id="SM00365">
    <property type="entry name" value="LRR_SD22"/>
    <property type="match status" value="14"/>
</dbReference>
<dbReference type="PANTHER" id="PTHR46652:SF3">
    <property type="entry name" value="LEUCINE-RICH REPEAT-CONTAINING PROTEIN 9"/>
    <property type="match status" value="1"/>
</dbReference>
<protein>
    <submittedName>
        <fullName evidence="6">Leucine-rich repeat domain-containing protein</fullName>
    </submittedName>
</protein>
<dbReference type="InterPro" id="IPR014755">
    <property type="entry name" value="Cu-Rt/internalin_Ig-like"/>
</dbReference>
<proteinExistence type="inferred from homology"/>
<keyword evidence="4" id="KW-0677">Repeat</keyword>
<dbReference type="InterPro" id="IPR018247">
    <property type="entry name" value="EF_Hand_1_Ca_BS"/>
</dbReference>
<keyword evidence="7" id="KW-1185">Reference proteome</keyword>
<feature type="domain" description="Internalin Ig-like inter-repeat region" evidence="5">
    <location>
        <begin position="863"/>
        <end position="912"/>
    </location>
</feature>
<dbReference type="InterPro" id="IPR050836">
    <property type="entry name" value="SDS22/Internalin_LRR"/>
</dbReference>
<dbReference type="PROSITE" id="PS51450">
    <property type="entry name" value="LRR"/>
    <property type="match status" value="15"/>
</dbReference>
<dbReference type="PANTHER" id="PTHR46652">
    <property type="entry name" value="LEUCINE-RICH REPEAT AND IQ DOMAIN-CONTAINING PROTEIN 1-RELATED"/>
    <property type="match status" value="1"/>
</dbReference>
<evidence type="ECO:0000259" key="5">
    <source>
        <dbReference type="Pfam" id="PF08191"/>
    </source>
</evidence>
<evidence type="ECO:0000256" key="4">
    <source>
        <dbReference type="ARBA" id="ARBA00022737"/>
    </source>
</evidence>
<dbReference type="RefSeq" id="WP_221862344.1">
    <property type="nucleotide sequence ID" value="NZ_JAIKTU010000018.1"/>
</dbReference>
<dbReference type="SUPFAM" id="SSF52058">
    <property type="entry name" value="L domain-like"/>
    <property type="match status" value="2"/>
</dbReference>
<dbReference type="InterPro" id="IPR012569">
    <property type="entry name" value="Inl_IR"/>
</dbReference>
<evidence type="ECO:0000256" key="1">
    <source>
        <dbReference type="ARBA" id="ARBA00009432"/>
    </source>
</evidence>
<name>A0ABS7L2C0_CLOSR</name>
<evidence type="ECO:0000313" key="6">
    <source>
        <dbReference type="EMBL" id="MBY0757210.1"/>
    </source>
</evidence>
<dbReference type="InterPro" id="IPR025875">
    <property type="entry name" value="Leu-rich_rpt_4"/>
</dbReference>
<comment type="similarity">
    <text evidence="1">Belongs to the internalin family.</text>
</comment>
<reference evidence="6 7" key="1">
    <citation type="journal article" date="2021" name="Cell Host Microbe">
        <title>in vivo commensal control of Clostridioides difficile virulence.</title>
        <authorList>
            <person name="Girinathan B.P."/>
            <person name="Dibenedetto N."/>
            <person name="Worley J.N."/>
            <person name="Peltier J."/>
            <person name="Arrieta-Ortiz M.L."/>
            <person name="Rupa Christinal Immanuel S."/>
            <person name="Lavin R."/>
            <person name="Delaney M.L."/>
            <person name="Cummins C."/>
            <person name="Hoffmann M."/>
            <person name="Luo Y."/>
            <person name="Gonzalez-Escalona N."/>
            <person name="Allard M."/>
            <person name="Onderdonk A.B."/>
            <person name="Gerber G.K."/>
            <person name="Sonenshein A.L."/>
            <person name="Baliga N."/>
            <person name="Dupuy B."/>
            <person name="Bry L."/>
        </authorList>
    </citation>
    <scope>NUCLEOTIDE SEQUENCE [LARGE SCALE GENOMIC DNA]</scope>
    <source>
        <strain evidence="6 7">DSM 599</strain>
    </source>
</reference>
<organism evidence="6 7">
    <name type="scientific">Clostridium sardiniense</name>
    <name type="common">Clostridium absonum</name>
    <dbReference type="NCBI Taxonomy" id="29369"/>
    <lineage>
        <taxon>Bacteria</taxon>
        <taxon>Bacillati</taxon>
        <taxon>Bacillota</taxon>
        <taxon>Clostridia</taxon>
        <taxon>Eubacteriales</taxon>
        <taxon>Clostridiaceae</taxon>
        <taxon>Clostridium</taxon>
    </lineage>
</organism>
<dbReference type="Gene3D" id="2.60.40.1220">
    <property type="match status" value="4"/>
</dbReference>
<dbReference type="Gene3D" id="3.80.10.10">
    <property type="entry name" value="Ribonuclease Inhibitor"/>
    <property type="match status" value="4"/>
</dbReference>
<dbReference type="SMART" id="SM00364">
    <property type="entry name" value="LRR_BAC"/>
    <property type="match status" value="7"/>
</dbReference>